<evidence type="ECO:0000313" key="2">
    <source>
        <dbReference type="Proteomes" id="UP001305779"/>
    </source>
</evidence>
<comment type="caution">
    <text evidence="1">The sequence shown here is derived from an EMBL/GenBank/DDBJ whole genome shotgun (WGS) entry which is preliminary data.</text>
</comment>
<sequence length="95" mass="10544">MPSANPGVTYFNFANYSDTVGHNSRDTGAFHTEDRVRVRFYDGDYAEGHMGSYFHLKTHKVISLAPGAKLFKPDGTRTSKGLTFKTGIVTSVKRI</sequence>
<keyword evidence="2" id="KW-1185">Reference proteome</keyword>
<dbReference type="EMBL" id="JAXOVC010000003">
    <property type="protein sequence ID" value="KAK4504382.1"/>
    <property type="molecule type" value="Genomic_DNA"/>
</dbReference>
<gene>
    <name evidence="1" type="ORF">PRZ48_005298</name>
</gene>
<reference evidence="1 2" key="1">
    <citation type="journal article" date="2023" name="G3 (Bethesda)">
        <title>A chromosome-level genome assembly of Zasmidium syzygii isolated from banana leaves.</title>
        <authorList>
            <person name="van Westerhoven A.C."/>
            <person name="Mehrabi R."/>
            <person name="Talebi R."/>
            <person name="Steentjes M.B.F."/>
            <person name="Corcolon B."/>
            <person name="Chong P.A."/>
            <person name="Kema G.H.J."/>
            <person name="Seidl M.F."/>
        </authorList>
    </citation>
    <scope>NUCLEOTIDE SEQUENCE [LARGE SCALE GENOMIC DNA]</scope>
    <source>
        <strain evidence="1 2">P124</strain>
    </source>
</reference>
<evidence type="ECO:0000313" key="1">
    <source>
        <dbReference type="EMBL" id="KAK4504382.1"/>
    </source>
</evidence>
<organism evidence="1 2">
    <name type="scientific">Zasmidium cellare</name>
    <name type="common">Wine cellar mold</name>
    <name type="synonym">Racodium cellare</name>
    <dbReference type="NCBI Taxonomy" id="395010"/>
    <lineage>
        <taxon>Eukaryota</taxon>
        <taxon>Fungi</taxon>
        <taxon>Dikarya</taxon>
        <taxon>Ascomycota</taxon>
        <taxon>Pezizomycotina</taxon>
        <taxon>Dothideomycetes</taxon>
        <taxon>Dothideomycetidae</taxon>
        <taxon>Mycosphaerellales</taxon>
        <taxon>Mycosphaerellaceae</taxon>
        <taxon>Zasmidium</taxon>
    </lineage>
</organism>
<protein>
    <submittedName>
        <fullName evidence="1">Uncharacterized protein</fullName>
    </submittedName>
</protein>
<name>A0ABR0ESC4_ZASCE</name>
<dbReference type="Proteomes" id="UP001305779">
    <property type="component" value="Unassembled WGS sequence"/>
</dbReference>
<proteinExistence type="predicted"/>
<accession>A0ABR0ESC4</accession>